<keyword evidence="3" id="KW-1185">Reference proteome</keyword>
<feature type="compositionally biased region" description="Low complexity" evidence="1">
    <location>
        <begin position="16"/>
        <end position="25"/>
    </location>
</feature>
<dbReference type="Proteomes" id="UP000324222">
    <property type="component" value="Unassembled WGS sequence"/>
</dbReference>
<comment type="caution">
    <text evidence="2">The sequence shown here is derived from an EMBL/GenBank/DDBJ whole genome shotgun (WGS) entry which is preliminary data.</text>
</comment>
<protein>
    <submittedName>
        <fullName evidence="2">Uncharacterized protein</fullName>
    </submittedName>
</protein>
<sequence>MSCDGLGMAGEEEGGDWWCGEESSGAGWWTSPSASSQRDNFSLSGIEERRREQVAGLSGEDRREDDEDVNY</sequence>
<dbReference type="EMBL" id="VSRR010071697">
    <property type="protein sequence ID" value="MPC86511.1"/>
    <property type="molecule type" value="Genomic_DNA"/>
</dbReference>
<evidence type="ECO:0000313" key="3">
    <source>
        <dbReference type="Proteomes" id="UP000324222"/>
    </source>
</evidence>
<feature type="compositionally biased region" description="Polar residues" evidence="1">
    <location>
        <begin position="30"/>
        <end position="43"/>
    </location>
</feature>
<organism evidence="2 3">
    <name type="scientific">Portunus trituberculatus</name>
    <name type="common">Swimming crab</name>
    <name type="synonym">Neptunus trituberculatus</name>
    <dbReference type="NCBI Taxonomy" id="210409"/>
    <lineage>
        <taxon>Eukaryota</taxon>
        <taxon>Metazoa</taxon>
        <taxon>Ecdysozoa</taxon>
        <taxon>Arthropoda</taxon>
        <taxon>Crustacea</taxon>
        <taxon>Multicrustacea</taxon>
        <taxon>Malacostraca</taxon>
        <taxon>Eumalacostraca</taxon>
        <taxon>Eucarida</taxon>
        <taxon>Decapoda</taxon>
        <taxon>Pleocyemata</taxon>
        <taxon>Brachyura</taxon>
        <taxon>Eubrachyura</taxon>
        <taxon>Portunoidea</taxon>
        <taxon>Portunidae</taxon>
        <taxon>Portuninae</taxon>
        <taxon>Portunus</taxon>
    </lineage>
</organism>
<proteinExistence type="predicted"/>
<name>A0A5B7ILZ8_PORTR</name>
<gene>
    <name evidence="2" type="ORF">E2C01_081341</name>
</gene>
<evidence type="ECO:0000313" key="2">
    <source>
        <dbReference type="EMBL" id="MPC86511.1"/>
    </source>
</evidence>
<dbReference type="AlphaFoldDB" id="A0A5B7ILZ8"/>
<feature type="region of interest" description="Disordered" evidence="1">
    <location>
        <begin position="1"/>
        <end position="71"/>
    </location>
</feature>
<accession>A0A5B7ILZ8</accession>
<evidence type="ECO:0000256" key="1">
    <source>
        <dbReference type="SAM" id="MobiDB-lite"/>
    </source>
</evidence>
<reference evidence="2 3" key="1">
    <citation type="submission" date="2019-05" db="EMBL/GenBank/DDBJ databases">
        <title>Another draft genome of Portunus trituberculatus and its Hox gene families provides insights of decapod evolution.</title>
        <authorList>
            <person name="Jeong J.-H."/>
            <person name="Song I."/>
            <person name="Kim S."/>
            <person name="Choi T."/>
            <person name="Kim D."/>
            <person name="Ryu S."/>
            <person name="Kim W."/>
        </authorList>
    </citation>
    <scope>NUCLEOTIDE SEQUENCE [LARGE SCALE GENOMIC DNA]</scope>
    <source>
        <tissue evidence="2">Muscle</tissue>
    </source>
</reference>